<evidence type="ECO:0000259" key="6">
    <source>
        <dbReference type="PROSITE" id="PS50977"/>
    </source>
</evidence>
<keyword evidence="3" id="KW-0804">Transcription</keyword>
<dbReference type="InterPro" id="IPR050109">
    <property type="entry name" value="HTH-type_TetR-like_transc_reg"/>
</dbReference>
<dbReference type="InterPro" id="IPR001647">
    <property type="entry name" value="HTH_TetR"/>
</dbReference>
<dbReference type="SUPFAM" id="SSF46689">
    <property type="entry name" value="Homeodomain-like"/>
    <property type="match status" value="1"/>
</dbReference>
<dbReference type="Pfam" id="PF00440">
    <property type="entry name" value="TetR_N"/>
    <property type="match status" value="1"/>
</dbReference>
<accession>A0ABW2HI20</accession>
<dbReference type="EMBL" id="JBHTBJ010000001">
    <property type="protein sequence ID" value="MFC7272808.1"/>
    <property type="molecule type" value="Genomic_DNA"/>
</dbReference>
<reference evidence="8" key="1">
    <citation type="journal article" date="2019" name="Int. J. Syst. Evol. Microbiol.">
        <title>The Global Catalogue of Microorganisms (GCM) 10K type strain sequencing project: providing services to taxonomists for standard genome sequencing and annotation.</title>
        <authorList>
            <consortium name="The Broad Institute Genomics Platform"/>
            <consortium name="The Broad Institute Genome Sequencing Center for Infectious Disease"/>
            <person name="Wu L."/>
            <person name="Ma J."/>
        </authorList>
    </citation>
    <scope>NUCLEOTIDE SEQUENCE [LARGE SCALE GENOMIC DNA]</scope>
    <source>
        <strain evidence="8">XZYJT-10</strain>
    </source>
</reference>
<dbReference type="InterPro" id="IPR011075">
    <property type="entry name" value="TetR_C"/>
</dbReference>
<sequence length="222" mass="23133">MNATPSAPGLSSASPAPATGPSSASGAHAPSAPGRPRDPGVDRRIGRAALDVFGDAGWAGFAMEAVARRAGVGKASLYLRWNNKEALLTDALALGLPEVADVDTGTLHGDLIELATQMLDLYLGPTSRAAMRLSLEAASIPGVAEHYEAMRTAQVRAARAIVRRGIDRGEIPAATSVTLLLDTLVGGAMMHAITTPARQRAELDPASYARRLVDFLLHPVRA</sequence>
<name>A0ABW2HI20_9ACTN</name>
<evidence type="ECO:0000256" key="2">
    <source>
        <dbReference type="ARBA" id="ARBA00023125"/>
    </source>
</evidence>
<evidence type="ECO:0000313" key="7">
    <source>
        <dbReference type="EMBL" id="MFC7272808.1"/>
    </source>
</evidence>
<keyword evidence="8" id="KW-1185">Reference proteome</keyword>
<protein>
    <submittedName>
        <fullName evidence="7">TetR/AcrR family transcriptional regulator</fullName>
    </submittedName>
</protein>
<keyword evidence="1" id="KW-0805">Transcription regulation</keyword>
<proteinExistence type="predicted"/>
<feature type="DNA-binding region" description="H-T-H motif" evidence="4">
    <location>
        <begin position="62"/>
        <end position="81"/>
    </location>
</feature>
<dbReference type="PRINTS" id="PR00455">
    <property type="entry name" value="HTHTETR"/>
</dbReference>
<gene>
    <name evidence="7" type="ORF">ACFQS1_02345</name>
</gene>
<organism evidence="7 8">
    <name type="scientific">Paractinoplanes rhizophilus</name>
    <dbReference type="NCBI Taxonomy" id="1416877"/>
    <lineage>
        <taxon>Bacteria</taxon>
        <taxon>Bacillati</taxon>
        <taxon>Actinomycetota</taxon>
        <taxon>Actinomycetes</taxon>
        <taxon>Micromonosporales</taxon>
        <taxon>Micromonosporaceae</taxon>
        <taxon>Paractinoplanes</taxon>
    </lineage>
</organism>
<dbReference type="Pfam" id="PF16859">
    <property type="entry name" value="TetR_C_11"/>
    <property type="match status" value="1"/>
</dbReference>
<dbReference type="InterPro" id="IPR009057">
    <property type="entry name" value="Homeodomain-like_sf"/>
</dbReference>
<dbReference type="RefSeq" id="WP_378964223.1">
    <property type="nucleotide sequence ID" value="NZ_JBHTBJ010000001.1"/>
</dbReference>
<dbReference type="SUPFAM" id="SSF48498">
    <property type="entry name" value="Tetracyclin repressor-like, C-terminal domain"/>
    <property type="match status" value="1"/>
</dbReference>
<dbReference type="Gene3D" id="1.10.10.60">
    <property type="entry name" value="Homeodomain-like"/>
    <property type="match status" value="1"/>
</dbReference>
<comment type="caution">
    <text evidence="7">The sequence shown here is derived from an EMBL/GenBank/DDBJ whole genome shotgun (WGS) entry which is preliminary data.</text>
</comment>
<dbReference type="PANTHER" id="PTHR30055">
    <property type="entry name" value="HTH-TYPE TRANSCRIPTIONAL REGULATOR RUTR"/>
    <property type="match status" value="1"/>
</dbReference>
<dbReference type="InterPro" id="IPR036271">
    <property type="entry name" value="Tet_transcr_reg_TetR-rel_C_sf"/>
</dbReference>
<evidence type="ECO:0000313" key="8">
    <source>
        <dbReference type="Proteomes" id="UP001596548"/>
    </source>
</evidence>
<evidence type="ECO:0000256" key="4">
    <source>
        <dbReference type="PROSITE-ProRule" id="PRU00335"/>
    </source>
</evidence>
<dbReference type="Gene3D" id="1.10.357.10">
    <property type="entry name" value="Tetracycline Repressor, domain 2"/>
    <property type="match status" value="1"/>
</dbReference>
<feature type="compositionally biased region" description="Low complexity" evidence="5">
    <location>
        <begin position="1"/>
        <end position="34"/>
    </location>
</feature>
<dbReference type="Proteomes" id="UP001596548">
    <property type="component" value="Unassembled WGS sequence"/>
</dbReference>
<evidence type="ECO:0000256" key="3">
    <source>
        <dbReference type="ARBA" id="ARBA00023163"/>
    </source>
</evidence>
<dbReference type="PANTHER" id="PTHR30055:SF148">
    <property type="entry name" value="TETR-FAMILY TRANSCRIPTIONAL REGULATOR"/>
    <property type="match status" value="1"/>
</dbReference>
<dbReference type="PROSITE" id="PS50977">
    <property type="entry name" value="HTH_TETR_2"/>
    <property type="match status" value="1"/>
</dbReference>
<evidence type="ECO:0000256" key="1">
    <source>
        <dbReference type="ARBA" id="ARBA00023015"/>
    </source>
</evidence>
<feature type="domain" description="HTH tetR-type" evidence="6">
    <location>
        <begin position="39"/>
        <end position="99"/>
    </location>
</feature>
<evidence type="ECO:0000256" key="5">
    <source>
        <dbReference type="SAM" id="MobiDB-lite"/>
    </source>
</evidence>
<feature type="region of interest" description="Disordered" evidence="5">
    <location>
        <begin position="1"/>
        <end position="42"/>
    </location>
</feature>
<keyword evidence="2 4" id="KW-0238">DNA-binding</keyword>